<evidence type="ECO:0000259" key="7">
    <source>
        <dbReference type="PROSITE" id="PS50811"/>
    </source>
</evidence>
<dbReference type="GO" id="GO:0000976">
    <property type="term" value="F:transcription cis-regulatory region binding"/>
    <property type="evidence" value="ECO:0000318"/>
    <property type="project" value="GO_Central"/>
</dbReference>
<keyword evidence="5" id="KW-0539">Nucleus</keyword>
<dbReference type="Gramene" id="ERM93535">
    <property type="protein sequence ID" value="ERM93535"/>
    <property type="gene ID" value="AMTR_s00004p00067720"/>
</dbReference>
<dbReference type="PANTHER" id="PTHR31221">
    <property type="entry name" value="WRKY TRANSCRIPTION FACTOR PROTEIN 1-RELATED"/>
    <property type="match status" value="1"/>
</dbReference>
<dbReference type="PANTHER" id="PTHR31221:SF261">
    <property type="entry name" value="OS03G0657400 PROTEIN"/>
    <property type="match status" value="1"/>
</dbReference>
<sequence>MDRVCMPEDGFVWRKYGQKFIRNIRKNRSYFKCQKKSCGARKRVEWCNSDPQNLRVIYDGSHSHPPPISSKTSDDDHQNPSSSIANQYNLLTQVLRGLNDTTTT</sequence>
<comment type="subcellular location">
    <subcellularLocation>
        <location evidence="1">Nucleus</location>
    </subcellularLocation>
</comment>
<dbReference type="eggNOG" id="ENOG502S7GS">
    <property type="taxonomic scope" value="Eukaryota"/>
</dbReference>
<protein>
    <recommendedName>
        <fullName evidence="7">WRKY domain-containing protein</fullName>
    </recommendedName>
</protein>
<reference evidence="9" key="1">
    <citation type="journal article" date="2013" name="Science">
        <title>The Amborella genome and the evolution of flowering plants.</title>
        <authorList>
            <consortium name="Amborella Genome Project"/>
        </authorList>
    </citation>
    <scope>NUCLEOTIDE SEQUENCE [LARGE SCALE GENOMIC DNA]</scope>
</reference>
<dbReference type="InterPro" id="IPR003657">
    <property type="entry name" value="WRKY_dom"/>
</dbReference>
<dbReference type="AlphaFoldDB" id="W1NEF1"/>
<dbReference type="EMBL" id="KI397628">
    <property type="protein sequence ID" value="ERM93535.1"/>
    <property type="molecule type" value="Genomic_DNA"/>
</dbReference>
<evidence type="ECO:0000256" key="5">
    <source>
        <dbReference type="ARBA" id="ARBA00023242"/>
    </source>
</evidence>
<evidence type="ECO:0000256" key="2">
    <source>
        <dbReference type="ARBA" id="ARBA00023015"/>
    </source>
</evidence>
<dbReference type="Pfam" id="PF03106">
    <property type="entry name" value="WRKY"/>
    <property type="match status" value="1"/>
</dbReference>
<proteinExistence type="predicted"/>
<keyword evidence="4" id="KW-0804">Transcription</keyword>
<evidence type="ECO:0000256" key="6">
    <source>
        <dbReference type="SAM" id="MobiDB-lite"/>
    </source>
</evidence>
<dbReference type="GO" id="GO:0005634">
    <property type="term" value="C:nucleus"/>
    <property type="evidence" value="ECO:0000318"/>
    <property type="project" value="GO_Central"/>
</dbReference>
<dbReference type="Proteomes" id="UP000017836">
    <property type="component" value="Unassembled WGS sequence"/>
</dbReference>
<dbReference type="InterPro" id="IPR036576">
    <property type="entry name" value="WRKY_dom_sf"/>
</dbReference>
<feature type="domain" description="WRKY" evidence="7">
    <location>
        <begin position="2"/>
        <end position="67"/>
    </location>
</feature>
<evidence type="ECO:0000256" key="3">
    <source>
        <dbReference type="ARBA" id="ARBA00023125"/>
    </source>
</evidence>
<accession>W1NEF1</accession>
<dbReference type="HOGENOM" id="CLU_073202_5_0_1"/>
<keyword evidence="9" id="KW-1185">Reference proteome</keyword>
<keyword evidence="3" id="KW-0238">DNA-binding</keyword>
<name>W1NEF1_AMBTC</name>
<keyword evidence="2" id="KW-0805">Transcription regulation</keyword>
<dbReference type="SMART" id="SM00774">
    <property type="entry name" value="WRKY"/>
    <property type="match status" value="1"/>
</dbReference>
<dbReference type="PROSITE" id="PS50811">
    <property type="entry name" value="WRKY"/>
    <property type="match status" value="1"/>
</dbReference>
<dbReference type="GO" id="GO:0003700">
    <property type="term" value="F:DNA-binding transcription factor activity"/>
    <property type="evidence" value="ECO:0000318"/>
    <property type="project" value="GO_Central"/>
</dbReference>
<evidence type="ECO:0000313" key="9">
    <source>
        <dbReference type="Proteomes" id="UP000017836"/>
    </source>
</evidence>
<dbReference type="InterPro" id="IPR044810">
    <property type="entry name" value="WRKY_plant"/>
</dbReference>
<evidence type="ECO:0000256" key="4">
    <source>
        <dbReference type="ARBA" id="ARBA00023163"/>
    </source>
</evidence>
<feature type="region of interest" description="Disordered" evidence="6">
    <location>
        <begin position="57"/>
        <end position="86"/>
    </location>
</feature>
<organism evidence="8 9">
    <name type="scientific">Amborella trichopoda</name>
    <dbReference type="NCBI Taxonomy" id="13333"/>
    <lineage>
        <taxon>Eukaryota</taxon>
        <taxon>Viridiplantae</taxon>
        <taxon>Streptophyta</taxon>
        <taxon>Embryophyta</taxon>
        <taxon>Tracheophyta</taxon>
        <taxon>Spermatophyta</taxon>
        <taxon>Magnoliopsida</taxon>
        <taxon>Amborellales</taxon>
        <taxon>Amborellaceae</taxon>
        <taxon>Amborella</taxon>
    </lineage>
</organism>
<dbReference type="Gene3D" id="2.20.25.80">
    <property type="entry name" value="WRKY domain"/>
    <property type="match status" value="1"/>
</dbReference>
<evidence type="ECO:0000256" key="1">
    <source>
        <dbReference type="ARBA" id="ARBA00004123"/>
    </source>
</evidence>
<dbReference type="GO" id="GO:0006355">
    <property type="term" value="P:regulation of DNA-templated transcription"/>
    <property type="evidence" value="ECO:0000318"/>
    <property type="project" value="GO_Central"/>
</dbReference>
<dbReference type="STRING" id="13333.W1NEF1"/>
<dbReference type="SUPFAM" id="SSF118290">
    <property type="entry name" value="WRKY DNA-binding domain"/>
    <property type="match status" value="1"/>
</dbReference>
<dbReference type="OMA" id="HHEEESQ"/>
<gene>
    <name evidence="8" type="ORF">AMTR_s00004p00067720</name>
</gene>
<evidence type="ECO:0000313" key="8">
    <source>
        <dbReference type="EMBL" id="ERM93535.1"/>
    </source>
</evidence>